<reference evidence="3" key="1">
    <citation type="submission" date="2025-08" db="UniProtKB">
        <authorList>
            <consortium name="RefSeq"/>
        </authorList>
    </citation>
    <scope>IDENTIFICATION</scope>
</reference>
<dbReference type="GeneID" id="34624247"/>
<dbReference type="AlphaFoldDB" id="A0A6P6RUB1"/>
<sequence>MYGDPPTATAAAAAAAAATVRLAAASAASLRGEEDEEEERCSPLVAAGVCVSPAAAPPSAEGQEDEAFDGAASVSSTEELGRQLRPPGYDGDCLECRQHVLSVLGVLVRALGPQRRPSSGSAAVSAAVAPRQVSSEACGKGAPKEDAAPLSLVELQLLMAAAGDAVQAEALLRRNAAELLLLLMQHWILPATEYLGSAAGVQKLDGSSASFVAARRTEAVCRAAGISVSVLTEHLLGAAANLVSAEPDADDPEGAAAAEALEAALPLAAEVFALALLVCTDAGSLREAFRGIAASLGFRHEQRQQLSLQQQVQLARKKRLLLVRLAPTEEAAQELLSSCLYVVRQALHAPLLRMAAHCLSLLLALEDFDMGATAGVAAAAESAARFRKRSSGEAATAAAAPATPVESRVEEILGATPPLVQLLRRKPQRRLLLLVSVERAAELLRLPGLPDTASTPSMDLSVPARRRAAVFMQLLQQQMREQPLLDEEQSTALSALVLLSADLLKRDPLLLLQRLPNGLPKPLITAEMLIQIGCCSCMCCGDDRALEAALLLLLAVEKNGENAGTKADEGGDIDDPLAIFDNDGEASPLLTGTQPSEGNSEGSRTEGHKPEKREAASRSAPGSENTSSKDSSTVKHMQDMAAYVRGAIAAYCQELLEAPVGADVIERTMLLLQEEPEYCTEHERGASVLLLLQHAKSSQIEIYKTEVQSLMRSLKNKQF</sequence>
<evidence type="ECO:0000313" key="2">
    <source>
        <dbReference type="Proteomes" id="UP000515125"/>
    </source>
</evidence>
<name>A0A6P6RUB1_9EIME</name>
<feature type="compositionally biased region" description="Polar residues" evidence="1">
    <location>
        <begin position="590"/>
        <end position="602"/>
    </location>
</feature>
<dbReference type="RefSeq" id="XP_026191418.1">
    <property type="nucleotide sequence ID" value="XM_026335633.1"/>
</dbReference>
<gene>
    <name evidence="3" type="primary">LOC34624247</name>
</gene>
<keyword evidence="2" id="KW-1185">Reference proteome</keyword>
<feature type="compositionally biased region" description="Polar residues" evidence="1">
    <location>
        <begin position="620"/>
        <end position="631"/>
    </location>
</feature>
<feature type="compositionally biased region" description="Basic and acidic residues" evidence="1">
    <location>
        <begin position="603"/>
        <end position="616"/>
    </location>
</feature>
<evidence type="ECO:0000256" key="1">
    <source>
        <dbReference type="SAM" id="MobiDB-lite"/>
    </source>
</evidence>
<protein>
    <submittedName>
        <fullName evidence="3">Uncharacterized protein LOC34624247</fullName>
    </submittedName>
</protein>
<dbReference type="Proteomes" id="UP000515125">
    <property type="component" value="Unplaced"/>
</dbReference>
<dbReference type="OrthoDB" id="349460at2759"/>
<organism evidence="2 3">
    <name type="scientific">Cyclospora cayetanensis</name>
    <dbReference type="NCBI Taxonomy" id="88456"/>
    <lineage>
        <taxon>Eukaryota</taxon>
        <taxon>Sar</taxon>
        <taxon>Alveolata</taxon>
        <taxon>Apicomplexa</taxon>
        <taxon>Conoidasida</taxon>
        <taxon>Coccidia</taxon>
        <taxon>Eucoccidiorida</taxon>
        <taxon>Eimeriorina</taxon>
        <taxon>Eimeriidae</taxon>
        <taxon>Cyclospora</taxon>
    </lineage>
</organism>
<accession>A0A6P6RUB1</accession>
<feature type="region of interest" description="Disordered" evidence="1">
    <location>
        <begin position="584"/>
        <end position="634"/>
    </location>
</feature>
<proteinExistence type="predicted"/>
<evidence type="ECO:0000313" key="3">
    <source>
        <dbReference type="RefSeq" id="XP_026191418.1"/>
    </source>
</evidence>
<feature type="region of interest" description="Disordered" evidence="1">
    <location>
        <begin position="54"/>
        <end position="84"/>
    </location>
</feature>